<evidence type="ECO:0000313" key="1">
    <source>
        <dbReference type="EMBL" id="JAD33831.1"/>
    </source>
</evidence>
<reference evidence="1" key="1">
    <citation type="submission" date="2014-09" db="EMBL/GenBank/DDBJ databases">
        <authorList>
            <person name="Magalhaes I.L.F."/>
            <person name="Oliveira U."/>
            <person name="Santos F.R."/>
            <person name="Vidigal T.H.D.A."/>
            <person name="Brescovit A.D."/>
            <person name="Santos A.J."/>
        </authorList>
    </citation>
    <scope>NUCLEOTIDE SEQUENCE</scope>
    <source>
        <tissue evidence="1">Shoot tissue taken approximately 20 cm above the soil surface</tissue>
    </source>
</reference>
<name>A0A0A8Z4U3_ARUDO</name>
<dbReference type="EMBL" id="GBRH01264064">
    <property type="protein sequence ID" value="JAD33831.1"/>
    <property type="molecule type" value="Transcribed_RNA"/>
</dbReference>
<dbReference type="AlphaFoldDB" id="A0A0A8Z4U3"/>
<proteinExistence type="predicted"/>
<sequence>MLVVYQRTFSHYECRRCSKSSFMWYSSSTVTVSHIVKFHNKVIILITWKKLYAHLPGMQLRNSCLLLKSQYAWTLF</sequence>
<protein>
    <submittedName>
        <fullName evidence="1">Uncharacterized protein</fullName>
    </submittedName>
</protein>
<reference evidence="1" key="2">
    <citation type="journal article" date="2015" name="Data Brief">
        <title>Shoot transcriptome of the giant reed, Arundo donax.</title>
        <authorList>
            <person name="Barrero R.A."/>
            <person name="Guerrero F.D."/>
            <person name="Moolhuijzen P."/>
            <person name="Goolsby J.A."/>
            <person name="Tidwell J."/>
            <person name="Bellgard S.E."/>
            <person name="Bellgard M.I."/>
        </authorList>
    </citation>
    <scope>NUCLEOTIDE SEQUENCE</scope>
    <source>
        <tissue evidence="1">Shoot tissue taken approximately 20 cm above the soil surface</tissue>
    </source>
</reference>
<organism evidence="1">
    <name type="scientific">Arundo donax</name>
    <name type="common">Giant reed</name>
    <name type="synonym">Donax arundinaceus</name>
    <dbReference type="NCBI Taxonomy" id="35708"/>
    <lineage>
        <taxon>Eukaryota</taxon>
        <taxon>Viridiplantae</taxon>
        <taxon>Streptophyta</taxon>
        <taxon>Embryophyta</taxon>
        <taxon>Tracheophyta</taxon>
        <taxon>Spermatophyta</taxon>
        <taxon>Magnoliopsida</taxon>
        <taxon>Liliopsida</taxon>
        <taxon>Poales</taxon>
        <taxon>Poaceae</taxon>
        <taxon>PACMAD clade</taxon>
        <taxon>Arundinoideae</taxon>
        <taxon>Arundineae</taxon>
        <taxon>Arundo</taxon>
    </lineage>
</organism>
<accession>A0A0A8Z4U3</accession>